<dbReference type="Gene3D" id="1.10.510.10">
    <property type="entry name" value="Transferase(Phosphotransferase) domain 1"/>
    <property type="match status" value="1"/>
</dbReference>
<reference evidence="12 13" key="1">
    <citation type="submission" date="2018-06" db="EMBL/GenBank/DDBJ databases">
        <title>Comparative genomics reveals the genomic features of Rhizophagus irregularis, R. cerebriforme, R. diaphanum and Gigaspora rosea, and their symbiotic lifestyle signature.</title>
        <authorList>
            <person name="Morin E."/>
            <person name="San Clemente H."/>
            <person name="Chen E.C.H."/>
            <person name="De La Providencia I."/>
            <person name="Hainaut M."/>
            <person name="Kuo A."/>
            <person name="Kohler A."/>
            <person name="Murat C."/>
            <person name="Tang N."/>
            <person name="Roy S."/>
            <person name="Loubradou J."/>
            <person name="Henrissat B."/>
            <person name="Grigoriev I.V."/>
            <person name="Corradi N."/>
            <person name="Roux C."/>
            <person name="Martin F.M."/>
        </authorList>
    </citation>
    <scope>NUCLEOTIDE SEQUENCE [LARGE SCALE GENOMIC DNA]</scope>
    <source>
        <strain evidence="12 13">DAOM 194757</strain>
    </source>
</reference>
<dbReference type="InterPro" id="IPR033695">
    <property type="entry name" value="POLO_box_2"/>
</dbReference>
<dbReference type="InterPro" id="IPR000959">
    <property type="entry name" value="POLO_box_dom"/>
</dbReference>
<dbReference type="GO" id="GO:0005634">
    <property type="term" value="C:nucleus"/>
    <property type="evidence" value="ECO:0007669"/>
    <property type="project" value="TreeGrafter"/>
</dbReference>
<dbReference type="InterPro" id="IPR017441">
    <property type="entry name" value="Protein_kinase_ATP_BS"/>
</dbReference>
<dbReference type="CDD" id="cd13117">
    <property type="entry name" value="POLO_box_2"/>
    <property type="match status" value="1"/>
</dbReference>
<protein>
    <recommendedName>
        <fullName evidence="8">Serine/threonine-protein kinase</fullName>
        <ecNumber evidence="8">2.7.11.21</ecNumber>
    </recommendedName>
</protein>
<dbReference type="InterPro" id="IPR008271">
    <property type="entry name" value="Ser/Thr_kinase_AS"/>
</dbReference>
<evidence type="ECO:0000256" key="7">
    <source>
        <dbReference type="PROSITE-ProRule" id="PRU10141"/>
    </source>
</evidence>
<evidence type="ECO:0000313" key="12">
    <source>
        <dbReference type="EMBL" id="RIB03353.1"/>
    </source>
</evidence>
<keyword evidence="1 8" id="KW-0723">Serine/threonine-protein kinase</keyword>
<keyword evidence="2 8" id="KW-0808">Transferase</keyword>
<dbReference type="InterPro" id="IPR033701">
    <property type="entry name" value="POLO_box_1"/>
</dbReference>
<evidence type="ECO:0000313" key="13">
    <source>
        <dbReference type="Proteomes" id="UP000266673"/>
    </source>
</evidence>
<keyword evidence="5 8" id="KW-0418">Kinase</keyword>
<dbReference type="InterPro" id="IPR000719">
    <property type="entry name" value="Prot_kinase_dom"/>
</dbReference>
<feature type="compositionally biased region" description="Polar residues" evidence="9">
    <location>
        <begin position="1"/>
        <end position="14"/>
    </location>
</feature>
<evidence type="ECO:0000256" key="9">
    <source>
        <dbReference type="SAM" id="MobiDB-lite"/>
    </source>
</evidence>
<dbReference type="FunFam" id="3.30.200.20:FF:000091">
    <property type="entry name" value="Serine/threonine-protein kinase PLK"/>
    <property type="match status" value="1"/>
</dbReference>
<dbReference type="GO" id="GO:0007052">
    <property type="term" value="P:mitotic spindle organization"/>
    <property type="evidence" value="ECO:0007669"/>
    <property type="project" value="TreeGrafter"/>
</dbReference>
<dbReference type="GO" id="GO:0005737">
    <property type="term" value="C:cytoplasm"/>
    <property type="evidence" value="ECO:0007669"/>
    <property type="project" value="TreeGrafter"/>
</dbReference>
<dbReference type="Gene3D" id="3.30.200.20">
    <property type="entry name" value="Phosphorylase Kinase, domain 1"/>
    <property type="match status" value="1"/>
</dbReference>
<feature type="domain" description="POLO box" evidence="11">
    <location>
        <begin position="465"/>
        <end position="551"/>
    </location>
</feature>
<keyword evidence="4 7" id="KW-0547">Nucleotide-binding</keyword>
<keyword evidence="6 7" id="KW-0067">ATP-binding</keyword>
<feature type="domain" description="POLO box" evidence="11">
    <location>
        <begin position="573"/>
        <end position="653"/>
    </location>
</feature>
<dbReference type="CDD" id="cd14099">
    <property type="entry name" value="STKc_PLK"/>
    <property type="match status" value="1"/>
</dbReference>
<accession>A0A397U7R8</accession>
<keyword evidence="13" id="KW-1185">Reference proteome</keyword>
<dbReference type="GO" id="GO:0005524">
    <property type="term" value="F:ATP binding"/>
    <property type="evidence" value="ECO:0007669"/>
    <property type="project" value="UniProtKB-UniRule"/>
</dbReference>
<dbReference type="GO" id="GO:0000776">
    <property type="term" value="C:kinetochore"/>
    <property type="evidence" value="ECO:0007669"/>
    <property type="project" value="TreeGrafter"/>
</dbReference>
<evidence type="ECO:0000256" key="6">
    <source>
        <dbReference type="ARBA" id="ARBA00022840"/>
    </source>
</evidence>
<gene>
    <name evidence="12" type="ORF">C2G38_790466</name>
</gene>
<dbReference type="PROSITE" id="PS00107">
    <property type="entry name" value="PROTEIN_KINASE_ATP"/>
    <property type="match status" value="1"/>
</dbReference>
<evidence type="ECO:0000259" key="11">
    <source>
        <dbReference type="PROSITE" id="PS50078"/>
    </source>
</evidence>
<feature type="region of interest" description="Disordered" evidence="9">
    <location>
        <begin position="1"/>
        <end position="29"/>
    </location>
</feature>
<dbReference type="PANTHER" id="PTHR24345">
    <property type="entry name" value="SERINE/THREONINE-PROTEIN KINASE PLK"/>
    <property type="match status" value="1"/>
</dbReference>
<dbReference type="PANTHER" id="PTHR24345:SF0">
    <property type="entry name" value="CELL CYCLE SERINE_THREONINE-PROTEIN KINASE CDC5_MSD2"/>
    <property type="match status" value="1"/>
</dbReference>
<evidence type="ECO:0000256" key="8">
    <source>
        <dbReference type="RuleBase" id="RU361162"/>
    </source>
</evidence>
<dbReference type="PROSITE" id="PS00108">
    <property type="entry name" value="PROTEIN_KINASE_ST"/>
    <property type="match status" value="1"/>
</dbReference>
<dbReference type="SUPFAM" id="SSF82615">
    <property type="entry name" value="Polo-box domain"/>
    <property type="match status" value="2"/>
</dbReference>
<organism evidence="12 13">
    <name type="scientific">Gigaspora rosea</name>
    <dbReference type="NCBI Taxonomy" id="44941"/>
    <lineage>
        <taxon>Eukaryota</taxon>
        <taxon>Fungi</taxon>
        <taxon>Fungi incertae sedis</taxon>
        <taxon>Mucoromycota</taxon>
        <taxon>Glomeromycotina</taxon>
        <taxon>Glomeromycetes</taxon>
        <taxon>Diversisporales</taxon>
        <taxon>Gigasporaceae</taxon>
        <taxon>Gigaspora</taxon>
    </lineage>
</organism>
<feature type="domain" description="Protein kinase" evidence="10">
    <location>
        <begin position="31"/>
        <end position="288"/>
    </location>
</feature>
<proteinExistence type="inferred from homology"/>
<comment type="similarity">
    <text evidence="8">Belongs to the protein kinase superfamily. Ser/Thr protein kinase family. CDC5/Polo subfamily.</text>
</comment>
<dbReference type="PROSITE" id="PS50078">
    <property type="entry name" value="POLO_BOX"/>
    <property type="match status" value="2"/>
</dbReference>
<name>A0A397U7R8_9GLOM</name>
<keyword evidence="3" id="KW-0677">Repeat</keyword>
<dbReference type="PROSITE" id="PS50011">
    <property type="entry name" value="PROTEIN_KINASE_DOM"/>
    <property type="match status" value="1"/>
</dbReference>
<dbReference type="GO" id="GO:0004674">
    <property type="term" value="F:protein serine/threonine kinase activity"/>
    <property type="evidence" value="ECO:0007669"/>
    <property type="project" value="UniProtKB-KW"/>
</dbReference>
<dbReference type="OrthoDB" id="408964at2759"/>
<sequence>MDLGKKNSTQSSRSFEPPPIIKPPKKPNQEYKRRKLLGEGGFGKCYEVEDKEGKILAVKVVAKSSLRSSKNRDKLLSEIQIHKIMDHPHIVKFYECFEDTSFVYMIMELCENKTLAYMNKRRQRLTEAEVRYFMRQLLDACEYMHRCFVIHRDLKLANLFLSKDMKIKIGDFGLAARLEREGDRKKTICGTPNYIAPEILFDQVKGHSFEADVWSLGVIMYTLLFGRPPFQTEGKVDQIYKRIKELKYDFPGNINDVSKEAKALINIMLTLEPEKRPTIQQIRDNDFFLLGAIPTEIPVSALTIAPSFELPPLTKPRINLSLANRRPLRVIQIGSNLNNLNSASTAKKSIHPVEVKTLATRPENKLINPVTSNTETISTQAPLTSVSAINSTRAQNITNAVVLNHNNAASTSTCVAKKDPSNKARIGVLESVYNTLSTAFDKISEGKESLPQVFDDKSPTTPLVFISKWMDYTNKYGLGYQLTDGSVGVNFNDKTTLIMSPNGCNFEYIYSNKTSANCIMPIRKPYTVNDYPQELNKKLYLLQNFRNYMNEVLPKISPTYTFVDKNRTHNMEFLTKYKRTPHAVLFRLSNRLLQVNFFDHEKIILSEEGRVVTYIDEARGINTHTISEILRGDYATEKNRLKYVKDVLKKLIEAVNSRK</sequence>
<comment type="caution">
    <text evidence="12">The sequence shown here is derived from an EMBL/GenBank/DDBJ whole genome shotgun (WGS) entry which is preliminary data.</text>
</comment>
<comment type="catalytic activity">
    <reaction evidence="8">
        <text>L-threonyl-[protein] + ATP = O-phospho-L-threonyl-[protein] + ADP + H(+)</text>
        <dbReference type="Rhea" id="RHEA:46608"/>
        <dbReference type="Rhea" id="RHEA-COMP:11060"/>
        <dbReference type="Rhea" id="RHEA-COMP:11605"/>
        <dbReference type="ChEBI" id="CHEBI:15378"/>
        <dbReference type="ChEBI" id="CHEBI:30013"/>
        <dbReference type="ChEBI" id="CHEBI:30616"/>
        <dbReference type="ChEBI" id="CHEBI:61977"/>
        <dbReference type="ChEBI" id="CHEBI:456216"/>
        <dbReference type="EC" id="2.7.11.21"/>
    </reaction>
</comment>
<dbReference type="CDD" id="cd13118">
    <property type="entry name" value="POLO_box_1"/>
    <property type="match status" value="1"/>
</dbReference>
<dbReference type="STRING" id="44941.A0A397U7R8"/>
<evidence type="ECO:0000256" key="2">
    <source>
        <dbReference type="ARBA" id="ARBA00022679"/>
    </source>
</evidence>
<evidence type="ECO:0000259" key="10">
    <source>
        <dbReference type="PROSITE" id="PS50011"/>
    </source>
</evidence>
<dbReference type="InterPro" id="IPR036947">
    <property type="entry name" value="POLO_box_dom_sf"/>
</dbReference>
<dbReference type="EMBL" id="QKWP01002437">
    <property type="protein sequence ID" value="RIB03353.1"/>
    <property type="molecule type" value="Genomic_DNA"/>
</dbReference>
<evidence type="ECO:0000256" key="1">
    <source>
        <dbReference type="ARBA" id="ARBA00022527"/>
    </source>
</evidence>
<dbReference type="GO" id="GO:0005816">
    <property type="term" value="C:spindle pole body"/>
    <property type="evidence" value="ECO:0007669"/>
    <property type="project" value="TreeGrafter"/>
</dbReference>
<dbReference type="AlphaFoldDB" id="A0A397U7R8"/>
<dbReference type="Proteomes" id="UP000266673">
    <property type="component" value="Unassembled WGS sequence"/>
</dbReference>
<evidence type="ECO:0000256" key="5">
    <source>
        <dbReference type="ARBA" id="ARBA00022777"/>
    </source>
</evidence>
<dbReference type="FunFam" id="1.10.510.10:FF:000571">
    <property type="entry name" value="Maternal embryonic leucine zipper kinase"/>
    <property type="match status" value="1"/>
</dbReference>
<dbReference type="SUPFAM" id="SSF56112">
    <property type="entry name" value="Protein kinase-like (PK-like)"/>
    <property type="match status" value="1"/>
</dbReference>
<dbReference type="InterPro" id="IPR011009">
    <property type="entry name" value="Kinase-like_dom_sf"/>
</dbReference>
<feature type="binding site" evidence="7">
    <location>
        <position position="63"/>
    </location>
    <ligand>
        <name>ATP</name>
        <dbReference type="ChEBI" id="CHEBI:30616"/>
    </ligand>
</feature>
<dbReference type="SMART" id="SM00220">
    <property type="entry name" value="S_TKc"/>
    <property type="match status" value="1"/>
</dbReference>
<dbReference type="GO" id="GO:0000922">
    <property type="term" value="C:spindle pole"/>
    <property type="evidence" value="ECO:0007669"/>
    <property type="project" value="TreeGrafter"/>
</dbReference>
<dbReference type="Pfam" id="PF00069">
    <property type="entry name" value="Pkinase"/>
    <property type="match status" value="1"/>
</dbReference>
<dbReference type="Pfam" id="PF00659">
    <property type="entry name" value="POLO_box"/>
    <property type="match status" value="2"/>
</dbReference>
<dbReference type="Gene3D" id="3.30.1120.30">
    <property type="entry name" value="POLO box domain"/>
    <property type="match status" value="2"/>
</dbReference>
<evidence type="ECO:0000256" key="3">
    <source>
        <dbReference type="ARBA" id="ARBA00022737"/>
    </source>
</evidence>
<evidence type="ECO:0000256" key="4">
    <source>
        <dbReference type="ARBA" id="ARBA00022741"/>
    </source>
</evidence>
<dbReference type="EC" id="2.7.11.21" evidence="8"/>